<gene>
    <name evidence="1" type="ORF">ABVQ20_04770</name>
</gene>
<dbReference type="Proteomes" id="UP001548832">
    <property type="component" value="Unassembled WGS sequence"/>
</dbReference>
<name>A0ABV2D935_9HYPH</name>
<dbReference type="EMBL" id="JBEWSZ010000001">
    <property type="protein sequence ID" value="MET2826283.1"/>
    <property type="molecule type" value="Genomic_DNA"/>
</dbReference>
<protein>
    <submittedName>
        <fullName evidence="1">Uncharacterized protein</fullName>
    </submittedName>
</protein>
<evidence type="ECO:0000313" key="2">
    <source>
        <dbReference type="Proteomes" id="UP001548832"/>
    </source>
</evidence>
<reference evidence="1 2" key="1">
    <citation type="submission" date="2024-06" db="EMBL/GenBank/DDBJ databases">
        <authorList>
            <person name="Kim D.-U."/>
        </authorList>
    </citation>
    <scope>NUCLEOTIDE SEQUENCE [LARGE SCALE GENOMIC DNA]</scope>
    <source>
        <strain evidence="1 2">KACC15460</strain>
    </source>
</reference>
<accession>A0ABV2D935</accession>
<keyword evidence="2" id="KW-1185">Reference proteome</keyword>
<evidence type="ECO:0000313" key="1">
    <source>
        <dbReference type="EMBL" id="MET2826283.1"/>
    </source>
</evidence>
<comment type="caution">
    <text evidence="1">The sequence shown here is derived from an EMBL/GenBank/DDBJ whole genome shotgun (WGS) entry which is preliminary data.</text>
</comment>
<organism evidence="1 2">
    <name type="scientific">Mesorhizobium shangrilense</name>
    <dbReference type="NCBI Taxonomy" id="460060"/>
    <lineage>
        <taxon>Bacteria</taxon>
        <taxon>Pseudomonadati</taxon>
        <taxon>Pseudomonadota</taxon>
        <taxon>Alphaproteobacteria</taxon>
        <taxon>Hyphomicrobiales</taxon>
        <taxon>Phyllobacteriaceae</taxon>
        <taxon>Mesorhizobium</taxon>
    </lineage>
</organism>
<dbReference type="RefSeq" id="WP_354458368.1">
    <property type="nucleotide sequence ID" value="NZ_JBEWSZ010000001.1"/>
</dbReference>
<sequence length="151" mass="16422">MSQQAEDPVHQLADAQKQAIEQLGVLTAELSRFRPLAAETTDLEPIVRALALATRLLTFHAASPPGDNPKSISTFELTDAITALDRSRETILPTGPAEPLVRALFESVKLLTALAATNECQMAVPFAPMQQVRKPNGSIVWQCSHDPMHET</sequence>
<proteinExistence type="predicted"/>